<protein>
    <submittedName>
        <fullName evidence="1">Uncharacterized protein</fullName>
    </submittedName>
</protein>
<dbReference type="RefSeq" id="WP_320556394.1">
    <property type="nucleotide sequence ID" value="NZ_JAXDAE010000012.1"/>
</dbReference>
<dbReference type="Proteomes" id="UP001285855">
    <property type="component" value="Unassembled WGS sequence"/>
</dbReference>
<comment type="caution">
    <text evidence="1">The sequence shown here is derived from an EMBL/GenBank/DDBJ whole genome shotgun (WGS) entry which is preliminary data.</text>
</comment>
<evidence type="ECO:0000313" key="2">
    <source>
        <dbReference type="Proteomes" id="UP001285855"/>
    </source>
</evidence>
<organism evidence="1 2">
    <name type="scientific">Winogradskyella aquimaris</name>
    <dbReference type="NCBI Taxonomy" id="864074"/>
    <lineage>
        <taxon>Bacteria</taxon>
        <taxon>Pseudomonadati</taxon>
        <taxon>Bacteroidota</taxon>
        <taxon>Flavobacteriia</taxon>
        <taxon>Flavobacteriales</taxon>
        <taxon>Flavobacteriaceae</taxon>
        <taxon>Winogradskyella</taxon>
    </lineage>
</organism>
<evidence type="ECO:0000313" key="1">
    <source>
        <dbReference type="EMBL" id="MDY2588041.1"/>
    </source>
</evidence>
<name>A0ABU5EPP9_9FLAO</name>
<sequence length="75" mass="8827">MDILERAVEFENRKHTFKTTSERILASREAKEIILAINEVYKKKKDAKLMDLMKRLTVIKQKIEKRLKGRPLTAA</sequence>
<keyword evidence="2" id="KW-1185">Reference proteome</keyword>
<reference evidence="1 2" key="1">
    <citation type="submission" date="2023-11" db="EMBL/GenBank/DDBJ databases">
        <title>Winogradskyella pelagius sp. nov., isolated from coastal sediment.</title>
        <authorList>
            <person name="Li F."/>
        </authorList>
    </citation>
    <scope>NUCLEOTIDE SEQUENCE [LARGE SCALE GENOMIC DNA]</scope>
    <source>
        <strain evidence="1 2">KCTC 23502</strain>
    </source>
</reference>
<accession>A0ABU5EPP9</accession>
<dbReference type="EMBL" id="JAXDAE010000012">
    <property type="protein sequence ID" value="MDY2588041.1"/>
    <property type="molecule type" value="Genomic_DNA"/>
</dbReference>
<proteinExistence type="predicted"/>
<gene>
    <name evidence="1" type="ORF">SNF14_11885</name>
</gene>